<evidence type="ECO:0000313" key="1">
    <source>
        <dbReference type="EMBL" id="UMB67556.1"/>
    </source>
</evidence>
<reference evidence="1" key="1">
    <citation type="submission" date="2022-08" db="EMBL/GenBank/DDBJ databases">
        <title>Whole genome sequencing of non-tuberculosis mycobacteria type-strains.</title>
        <authorList>
            <person name="Igarashi Y."/>
            <person name="Osugi A."/>
            <person name="Mitarai S."/>
        </authorList>
    </citation>
    <scope>NUCLEOTIDE SEQUENCE</scope>
    <source>
        <strain evidence="1">DSM 45127</strain>
    </source>
</reference>
<dbReference type="RefSeq" id="WP_240258018.1">
    <property type="nucleotide sequence ID" value="NZ_CP092488.2"/>
</dbReference>
<dbReference type="Proteomes" id="UP001055336">
    <property type="component" value="Chromosome"/>
</dbReference>
<dbReference type="EMBL" id="CP092488">
    <property type="protein sequence ID" value="UMB67556.1"/>
    <property type="molecule type" value="Genomic_DNA"/>
</dbReference>
<keyword evidence="1" id="KW-0808">Transferase</keyword>
<evidence type="ECO:0000313" key="2">
    <source>
        <dbReference type="Proteomes" id="UP001055336"/>
    </source>
</evidence>
<dbReference type="GO" id="GO:0008168">
    <property type="term" value="F:methyltransferase activity"/>
    <property type="evidence" value="ECO:0007669"/>
    <property type="project" value="UniProtKB-KW"/>
</dbReference>
<name>A0ABY3VDN7_9MYCO</name>
<dbReference type="GO" id="GO:0032259">
    <property type="term" value="P:methylation"/>
    <property type="evidence" value="ECO:0007669"/>
    <property type="project" value="UniProtKB-KW"/>
</dbReference>
<organism evidence="1 2">
    <name type="scientific">Mycobacterium paraterrae</name>
    <dbReference type="NCBI Taxonomy" id="577492"/>
    <lineage>
        <taxon>Bacteria</taxon>
        <taxon>Bacillati</taxon>
        <taxon>Actinomycetota</taxon>
        <taxon>Actinomycetes</taxon>
        <taxon>Mycobacteriales</taxon>
        <taxon>Mycobacteriaceae</taxon>
        <taxon>Mycobacterium</taxon>
    </lineage>
</organism>
<proteinExistence type="predicted"/>
<keyword evidence="2" id="KW-1185">Reference proteome</keyword>
<sequence>MITTLRQKTDYTRWSDTRNILASWESRTQRAAALVPEGSRVIEFGAANRVLERHLHHTCTYTPSDIVDRGPGTLVCDLNLRPLPDFGIGAYDVAVLMGVLEYMRDLPSVIGWLTELAPTCLLSYACARGTRYSPRRAFGSVGRLKAGWLNSYCDNEIRSLFAARGFLQAHEETWHNQHLFVFSRQR</sequence>
<gene>
    <name evidence="1" type="ORF">MKK62_13595</name>
</gene>
<protein>
    <submittedName>
        <fullName evidence="1">Class I SAM-dependent methyltransferase</fullName>
    </submittedName>
</protein>
<keyword evidence="1" id="KW-0489">Methyltransferase</keyword>
<accession>A0ABY3VDN7</accession>
<dbReference type="Pfam" id="PF13489">
    <property type="entry name" value="Methyltransf_23"/>
    <property type="match status" value="1"/>
</dbReference>
<dbReference type="InterPro" id="IPR029063">
    <property type="entry name" value="SAM-dependent_MTases_sf"/>
</dbReference>
<dbReference type="SUPFAM" id="SSF53335">
    <property type="entry name" value="S-adenosyl-L-methionine-dependent methyltransferases"/>
    <property type="match status" value="1"/>
</dbReference>